<evidence type="ECO:0000259" key="4">
    <source>
        <dbReference type="PROSITE" id="PS50949"/>
    </source>
</evidence>
<feature type="domain" description="HTH gntR-type" evidence="4">
    <location>
        <begin position="266"/>
        <end position="335"/>
    </location>
</feature>
<dbReference type="GO" id="GO:0003677">
    <property type="term" value="F:DNA binding"/>
    <property type="evidence" value="ECO:0007669"/>
    <property type="project" value="UniProtKB-KW"/>
</dbReference>
<evidence type="ECO:0000256" key="3">
    <source>
        <dbReference type="ARBA" id="ARBA00023163"/>
    </source>
</evidence>
<evidence type="ECO:0000256" key="1">
    <source>
        <dbReference type="ARBA" id="ARBA00023015"/>
    </source>
</evidence>
<dbReference type="Gene3D" id="1.10.10.10">
    <property type="entry name" value="Winged helix-like DNA-binding domain superfamily/Winged helix DNA-binding domain"/>
    <property type="match status" value="2"/>
</dbReference>
<organism evidence="5 6">
    <name type="scientific">Brevundimonas bullata</name>
    <dbReference type="NCBI Taxonomy" id="13160"/>
    <lineage>
        <taxon>Bacteria</taxon>
        <taxon>Pseudomonadati</taxon>
        <taxon>Pseudomonadota</taxon>
        <taxon>Alphaproteobacteria</taxon>
        <taxon>Caulobacterales</taxon>
        <taxon>Caulobacteraceae</taxon>
        <taxon>Brevundimonas</taxon>
    </lineage>
</organism>
<dbReference type="Pfam" id="PF00392">
    <property type="entry name" value="GntR"/>
    <property type="match status" value="2"/>
</dbReference>
<protein>
    <submittedName>
        <fullName evidence="5">DNA-binding FadR family transcriptional regulator</fullName>
    </submittedName>
</protein>
<dbReference type="SMART" id="SM00345">
    <property type="entry name" value="HTH_GNTR"/>
    <property type="match status" value="2"/>
</dbReference>
<gene>
    <name evidence="5" type="ORF">HNP32_003537</name>
</gene>
<dbReference type="SUPFAM" id="SSF46785">
    <property type="entry name" value="Winged helix' DNA-binding domain"/>
    <property type="match status" value="2"/>
</dbReference>
<reference evidence="5 6" key="1">
    <citation type="submission" date="2020-08" db="EMBL/GenBank/DDBJ databases">
        <title>Functional genomics of gut bacteria from endangered species of beetles.</title>
        <authorList>
            <person name="Carlos-Shanley C."/>
        </authorList>
    </citation>
    <scope>NUCLEOTIDE SEQUENCE [LARGE SCALE GENOMIC DNA]</scope>
    <source>
        <strain evidence="5 6">S00123</strain>
    </source>
</reference>
<name>A0A7W7ISK3_9CAUL</name>
<keyword evidence="6" id="KW-1185">Reference proteome</keyword>
<evidence type="ECO:0000313" key="5">
    <source>
        <dbReference type="EMBL" id="MBB4799776.1"/>
    </source>
</evidence>
<dbReference type="InterPro" id="IPR036388">
    <property type="entry name" value="WH-like_DNA-bd_sf"/>
</dbReference>
<keyword evidence="3" id="KW-0804">Transcription</keyword>
<evidence type="ECO:0000313" key="6">
    <source>
        <dbReference type="Proteomes" id="UP000539957"/>
    </source>
</evidence>
<dbReference type="RefSeq" id="WP_184751205.1">
    <property type="nucleotide sequence ID" value="NZ_JACHKY010000008.1"/>
</dbReference>
<keyword evidence="2 5" id="KW-0238">DNA-binding</keyword>
<dbReference type="InterPro" id="IPR050679">
    <property type="entry name" value="Bact_HTH_transcr_reg"/>
</dbReference>
<dbReference type="GO" id="GO:0045892">
    <property type="term" value="P:negative regulation of DNA-templated transcription"/>
    <property type="evidence" value="ECO:0007669"/>
    <property type="project" value="TreeGrafter"/>
</dbReference>
<keyword evidence="1" id="KW-0805">Transcription regulation</keyword>
<dbReference type="InterPro" id="IPR036390">
    <property type="entry name" value="WH_DNA-bd_sf"/>
</dbReference>
<dbReference type="PANTHER" id="PTHR44846">
    <property type="entry name" value="MANNOSYL-D-GLYCERATE TRANSPORT/METABOLISM SYSTEM REPRESSOR MNGR-RELATED"/>
    <property type="match status" value="1"/>
</dbReference>
<dbReference type="PANTHER" id="PTHR44846:SF17">
    <property type="entry name" value="GNTR-FAMILY TRANSCRIPTIONAL REGULATOR"/>
    <property type="match status" value="1"/>
</dbReference>
<proteinExistence type="predicted"/>
<dbReference type="EMBL" id="JACHKY010000008">
    <property type="protein sequence ID" value="MBB4799776.1"/>
    <property type="molecule type" value="Genomic_DNA"/>
</dbReference>
<feature type="domain" description="HTH gntR-type" evidence="4">
    <location>
        <begin position="20"/>
        <end position="90"/>
    </location>
</feature>
<comment type="caution">
    <text evidence="5">The sequence shown here is derived from an EMBL/GenBank/DDBJ whole genome shotgun (WGS) entry which is preliminary data.</text>
</comment>
<dbReference type="InterPro" id="IPR000524">
    <property type="entry name" value="Tscrpt_reg_HTH_GntR"/>
</dbReference>
<dbReference type="PROSITE" id="PS50949">
    <property type="entry name" value="HTH_GNTR"/>
    <property type="match status" value="2"/>
</dbReference>
<dbReference type="AlphaFoldDB" id="A0A7W7ISK3"/>
<dbReference type="GO" id="GO:0003700">
    <property type="term" value="F:DNA-binding transcription factor activity"/>
    <property type="evidence" value="ECO:0007669"/>
    <property type="project" value="InterPro"/>
</dbReference>
<evidence type="ECO:0000256" key="2">
    <source>
        <dbReference type="ARBA" id="ARBA00023125"/>
    </source>
</evidence>
<accession>A0A7W7ISK3</accession>
<sequence length="460" mass="48994">MSADRDAGTADGSRAGMATDPAAVQLADTLADMIRGAGLRAGALVASEQDLRARHEVGRSVLRQAARILEARGVAFMKRGIGGGLIVAPPDPEPAGRALAILLESRMQGPYAADRLLKAVDTHVFLTSTPRLDPDECDQVRQLARRLKRDSETSLPPMGEIRQLLSAIRGLVKDPLAGLAYQTIAEYGQDMAPYSVLAGGLAYRGAWWGSLLEMIEAQIAGDVGALFELRERQLALVRDSQAAWSAIDRDQRQVPVIEGELPDGSGHPADRLARELLRDVRLLGWSAGARIGGAGDLVARYGVTVSTLRQAVRMLEQHSVVRMERGRAGGLVVAVPEPAAAMGRALDYLGRTEIDPQDAASLRRHLGLKALSAIAEMPTERRALALEGDGPGLSLARFGALSGDAAIEIFSAVVDAIAPVADHDRHGLGPLIAGALVAGDAARARRLFLSHEQRVSRRRP</sequence>
<dbReference type="Proteomes" id="UP000539957">
    <property type="component" value="Unassembled WGS sequence"/>
</dbReference>